<organism evidence="3 4">
    <name type="scientific">Virgisporangium aliadipatigenens</name>
    <dbReference type="NCBI Taxonomy" id="741659"/>
    <lineage>
        <taxon>Bacteria</taxon>
        <taxon>Bacillati</taxon>
        <taxon>Actinomycetota</taxon>
        <taxon>Actinomycetes</taxon>
        <taxon>Micromonosporales</taxon>
        <taxon>Micromonosporaceae</taxon>
        <taxon>Virgisporangium</taxon>
    </lineage>
</organism>
<keyword evidence="2" id="KW-0808">Transferase</keyword>
<evidence type="ECO:0000313" key="3">
    <source>
        <dbReference type="EMBL" id="GIJ46569.1"/>
    </source>
</evidence>
<dbReference type="Gene3D" id="3.40.50.2000">
    <property type="entry name" value="Glycogen Phosphorylase B"/>
    <property type="match status" value="2"/>
</dbReference>
<evidence type="ECO:0000256" key="2">
    <source>
        <dbReference type="ARBA" id="ARBA00022679"/>
    </source>
</evidence>
<keyword evidence="1" id="KW-0328">Glycosyltransferase</keyword>
<dbReference type="EMBL" id="BOPF01000010">
    <property type="protein sequence ID" value="GIJ46569.1"/>
    <property type="molecule type" value="Genomic_DNA"/>
</dbReference>
<dbReference type="PANTHER" id="PTHR12526">
    <property type="entry name" value="GLYCOSYLTRANSFERASE"/>
    <property type="match status" value="1"/>
</dbReference>
<gene>
    <name evidence="3" type="ORF">Val02_34550</name>
</gene>
<sequence>MSEVRQSEVRSRDGDRKGNLRIAHVIAEFSAKEAMGRTVAETVTRVPGEHHLVTTRAHDSADLFAGTHELGGAMATFPIGRTSALESTLDRIRPDVVHLHAGALGPLQAALTGLRRFHTMLTMYAWPTVPGPLAWRRAGWSQMRSSNVLQPRVLLTTVLPTSVAATALRRAGATTVLTPDPRVARRLTGRAGITVRRLASGAPSDERRAVYDPENPVVVFAGRAETVRGLDTLLAAWPEVRRHVPRATLRLLLIPRPELPDILRRAGGTEAIEVVTEPVPDLLAELANATVGTWPFKFDYTTSPPAMAVAEAMSVGLPVVATDVACVRAVLEPNVNGIAVPPAQPGALARGIVRLLTHEPTWRRYAEAGVESVRHRLGWDRAAEVTAEAYAGVSGRGAKER</sequence>
<accession>A0A8J4DQF9</accession>
<dbReference type="SUPFAM" id="SSF53756">
    <property type="entry name" value="UDP-Glycosyltransferase/glycogen phosphorylase"/>
    <property type="match status" value="1"/>
</dbReference>
<name>A0A8J4DQF9_9ACTN</name>
<dbReference type="AlphaFoldDB" id="A0A8J4DQF9"/>
<reference evidence="3" key="1">
    <citation type="submission" date="2021-01" db="EMBL/GenBank/DDBJ databases">
        <title>Whole genome shotgun sequence of Virgisporangium aliadipatigenens NBRC 105644.</title>
        <authorList>
            <person name="Komaki H."/>
            <person name="Tamura T."/>
        </authorList>
    </citation>
    <scope>NUCLEOTIDE SEQUENCE</scope>
    <source>
        <strain evidence="3">NBRC 105644</strain>
    </source>
</reference>
<dbReference type="Proteomes" id="UP000619260">
    <property type="component" value="Unassembled WGS sequence"/>
</dbReference>
<comment type="caution">
    <text evidence="3">The sequence shown here is derived from an EMBL/GenBank/DDBJ whole genome shotgun (WGS) entry which is preliminary data.</text>
</comment>
<dbReference type="GO" id="GO:0016757">
    <property type="term" value="F:glycosyltransferase activity"/>
    <property type="evidence" value="ECO:0007669"/>
    <property type="project" value="UniProtKB-KW"/>
</dbReference>
<evidence type="ECO:0000313" key="4">
    <source>
        <dbReference type="Proteomes" id="UP000619260"/>
    </source>
</evidence>
<dbReference type="CDD" id="cd03801">
    <property type="entry name" value="GT4_PimA-like"/>
    <property type="match status" value="1"/>
</dbReference>
<keyword evidence="4" id="KW-1185">Reference proteome</keyword>
<evidence type="ECO:0000256" key="1">
    <source>
        <dbReference type="ARBA" id="ARBA00022676"/>
    </source>
</evidence>
<proteinExistence type="predicted"/>
<dbReference type="PANTHER" id="PTHR12526:SF510">
    <property type="entry name" value="D-INOSITOL 3-PHOSPHATE GLYCOSYLTRANSFERASE"/>
    <property type="match status" value="1"/>
</dbReference>
<dbReference type="Pfam" id="PF13692">
    <property type="entry name" value="Glyco_trans_1_4"/>
    <property type="match status" value="1"/>
</dbReference>
<dbReference type="RefSeq" id="WP_239153058.1">
    <property type="nucleotide sequence ID" value="NZ_BOPF01000010.1"/>
</dbReference>
<evidence type="ECO:0008006" key="5">
    <source>
        <dbReference type="Google" id="ProtNLM"/>
    </source>
</evidence>
<protein>
    <recommendedName>
        <fullName evidence="5">Glycosyltransferase</fullName>
    </recommendedName>
</protein>